<sequence length="383" mass="43867">MNMFAKQISSSDLNQIKAALPAKIMNGRLSELLERIPYISESVKSVKYLEGEHATLIDIDTQDLAERDKINVDLDELIDALLVSKISAQKKLKVHARPNGQSQATYPDNSAAYYDGNDVRLMEAIDRLLLEVAVRHGAHVRDYASIYTADIMERNGYHKNFPQNVYGVTQIPHNYTLIKEIRESQSSTIPANLFQNHGAFLQPCVCYHCYAEIQETVQSEIMFTLKGRCFRHEIQWRLNTFRRNEFTMREIVFMGSQAYVESKRLGIMDEIWDLFCSLGLYGQVVTARDPFFHYDDMKTKGAVQLMADAKYELEFISANGNASSIASFNNCQDTLCEKFEVTNDEKSFLHSGCVAFGIDRWRAALYEQYGPDNRNWPEKLKNA</sequence>
<keyword evidence="4" id="KW-0067">ATP-binding</keyword>
<dbReference type="InterPro" id="IPR045864">
    <property type="entry name" value="aa-tRNA-synth_II/BPL/LPL"/>
</dbReference>
<keyword evidence="6" id="KW-0030">Aminoacyl-tRNA synthetase</keyword>
<protein>
    <recommendedName>
        <fullName evidence="7">Aminoacyl-transfer RNA synthetases class-II family profile domain-containing protein</fullName>
    </recommendedName>
</protein>
<accession>A0A191YZ29</accession>
<dbReference type="EMBL" id="CP014870">
    <property type="protein sequence ID" value="ANJ58152.1"/>
    <property type="molecule type" value="Genomic_DNA"/>
</dbReference>
<gene>
    <name evidence="8" type="ORF">PMA3_24485</name>
</gene>
<evidence type="ECO:0000259" key="7">
    <source>
        <dbReference type="PROSITE" id="PS50862"/>
    </source>
</evidence>
<dbReference type="SUPFAM" id="SSF55681">
    <property type="entry name" value="Class II aaRS and biotin synthetases"/>
    <property type="match status" value="1"/>
</dbReference>
<feature type="domain" description="Aminoacyl-transfer RNA synthetases class-II family profile" evidence="7">
    <location>
        <begin position="227"/>
        <end position="377"/>
    </location>
</feature>
<evidence type="ECO:0000313" key="8">
    <source>
        <dbReference type="EMBL" id="ANJ58152.1"/>
    </source>
</evidence>
<dbReference type="GO" id="GO:0004812">
    <property type="term" value="F:aminoacyl-tRNA ligase activity"/>
    <property type="evidence" value="ECO:0007669"/>
    <property type="project" value="UniProtKB-KW"/>
</dbReference>
<dbReference type="OrthoDB" id="583154at2"/>
<keyword evidence="5" id="KW-0648">Protein biosynthesis</keyword>
<evidence type="ECO:0000256" key="4">
    <source>
        <dbReference type="ARBA" id="ARBA00022840"/>
    </source>
</evidence>
<dbReference type="RefSeq" id="WP_064679607.1">
    <property type="nucleotide sequence ID" value="NZ_CP014870.1"/>
</dbReference>
<reference evidence="8 9" key="1">
    <citation type="journal article" date="2018" name="Syst. Appl. Microbiol.">
        <title>Pseudomonas silesiensis sp. nov. strain A3T isolated from a biological pesticide sewage treatment plant and analysis of the complete genome sequence.</title>
        <authorList>
            <person name="Kaminski M.A."/>
            <person name="Furmanczyk E.M."/>
            <person name="Sobczak A."/>
            <person name="Dziembowski A."/>
            <person name="Lipinski L."/>
        </authorList>
    </citation>
    <scope>NUCLEOTIDE SEQUENCE [LARGE SCALE GENOMIC DNA]</scope>
    <source>
        <strain evidence="8 9">A3</strain>
    </source>
</reference>
<dbReference type="InterPro" id="IPR006195">
    <property type="entry name" value="aa-tRNA-synth_II"/>
</dbReference>
<evidence type="ECO:0000256" key="2">
    <source>
        <dbReference type="ARBA" id="ARBA00022598"/>
    </source>
</evidence>
<keyword evidence="9" id="KW-1185">Reference proteome</keyword>
<dbReference type="Pfam" id="PF00587">
    <property type="entry name" value="tRNA-synt_2b"/>
    <property type="match status" value="1"/>
</dbReference>
<proteinExistence type="predicted"/>
<dbReference type="STRING" id="1853130.PMA3_24485"/>
<evidence type="ECO:0000256" key="1">
    <source>
        <dbReference type="ARBA" id="ARBA00022490"/>
    </source>
</evidence>
<dbReference type="GO" id="GO:0005524">
    <property type="term" value="F:ATP binding"/>
    <property type="evidence" value="ECO:0007669"/>
    <property type="project" value="UniProtKB-KW"/>
</dbReference>
<dbReference type="GO" id="GO:0006418">
    <property type="term" value="P:tRNA aminoacylation for protein translation"/>
    <property type="evidence" value="ECO:0007669"/>
    <property type="project" value="InterPro"/>
</dbReference>
<keyword evidence="2" id="KW-0436">Ligase</keyword>
<organism evidence="8 9">
    <name type="scientific">Pseudomonas silesiensis</name>
    <dbReference type="NCBI Taxonomy" id="1853130"/>
    <lineage>
        <taxon>Bacteria</taxon>
        <taxon>Pseudomonadati</taxon>
        <taxon>Pseudomonadota</taxon>
        <taxon>Gammaproteobacteria</taxon>
        <taxon>Pseudomonadales</taxon>
        <taxon>Pseudomonadaceae</taxon>
        <taxon>Pseudomonas</taxon>
    </lineage>
</organism>
<keyword evidence="1" id="KW-0963">Cytoplasm</keyword>
<dbReference type="AlphaFoldDB" id="A0A191YZ29"/>
<dbReference type="Proteomes" id="UP000078354">
    <property type="component" value="Chromosome"/>
</dbReference>
<name>A0A191YZ29_9PSED</name>
<evidence type="ECO:0000256" key="6">
    <source>
        <dbReference type="ARBA" id="ARBA00023146"/>
    </source>
</evidence>
<keyword evidence="3" id="KW-0547">Nucleotide-binding</keyword>
<evidence type="ECO:0000256" key="3">
    <source>
        <dbReference type="ARBA" id="ARBA00022741"/>
    </source>
</evidence>
<dbReference type="PROSITE" id="PS50862">
    <property type="entry name" value="AA_TRNA_LIGASE_II"/>
    <property type="match status" value="1"/>
</dbReference>
<dbReference type="InterPro" id="IPR002314">
    <property type="entry name" value="aa-tRNA-synt_IIb"/>
</dbReference>
<evidence type="ECO:0000313" key="9">
    <source>
        <dbReference type="Proteomes" id="UP000078354"/>
    </source>
</evidence>
<dbReference type="KEGG" id="psil:PMA3_24485"/>
<evidence type="ECO:0000256" key="5">
    <source>
        <dbReference type="ARBA" id="ARBA00022917"/>
    </source>
</evidence>
<dbReference type="Gene3D" id="3.30.930.10">
    <property type="entry name" value="Bira Bifunctional Protein, Domain 2"/>
    <property type="match status" value="1"/>
</dbReference>